<evidence type="ECO:0008006" key="3">
    <source>
        <dbReference type="Google" id="ProtNLM"/>
    </source>
</evidence>
<dbReference type="PIRSF" id="PIRSF038992">
    <property type="entry name" value="Aldolase_Ia"/>
    <property type="match status" value="1"/>
</dbReference>
<dbReference type="Pfam" id="PF01791">
    <property type="entry name" value="DeoC"/>
    <property type="match status" value="1"/>
</dbReference>
<accession>A0A520RZN8</accession>
<gene>
    <name evidence="1" type="ORF">EVA68_06320</name>
</gene>
<dbReference type="Gene3D" id="3.20.20.70">
    <property type="entry name" value="Aldolase class I"/>
    <property type="match status" value="1"/>
</dbReference>
<protein>
    <recommendedName>
        <fullName evidence="3">Fructose-bisphosphate aldolase</fullName>
    </recommendedName>
</protein>
<dbReference type="Proteomes" id="UP000316199">
    <property type="component" value="Unassembled WGS sequence"/>
</dbReference>
<dbReference type="SMART" id="SM01133">
    <property type="entry name" value="DeoC"/>
    <property type="match status" value="1"/>
</dbReference>
<dbReference type="SUPFAM" id="SSF51569">
    <property type="entry name" value="Aldolase"/>
    <property type="match status" value="1"/>
</dbReference>
<dbReference type="InterPro" id="IPR041720">
    <property type="entry name" value="FbaB-like"/>
</dbReference>
<dbReference type="AlphaFoldDB" id="A0A520RZN8"/>
<dbReference type="GO" id="GO:0004332">
    <property type="term" value="F:fructose-bisphosphate aldolase activity"/>
    <property type="evidence" value="ECO:0007669"/>
    <property type="project" value="InterPro"/>
</dbReference>
<name>A0A520RZN8_9GAMM</name>
<sequence length="260" mass="27633">MNTLRERHLFRSSGRTLVVAMDHSRSYDSVTGLKNPNAVISAVMAGGADAVLTPYGTAEGAAEVLGSTGLWLSVDTTPQTVTPIIERAVRLGVDGIKAELYPWCERGDDHLGSYTGKETVMNMVTLAAECKKWGLPLMAEVIPFGWPGADKRTPEITAAACRVASETGANFVKSFYTGDKESFKTLVDNCSVPVLVLGGPKAKSDRDTLLMVRDAMDAGAIGICIGRNIWGHDNIMGITAALAAIIHDDASAETASNFID</sequence>
<reference evidence="1 2" key="1">
    <citation type="submission" date="2019-02" db="EMBL/GenBank/DDBJ databases">
        <title>Prokaryotic population dynamics and viral predation in marine succession experiment using metagenomics: the confinement effect.</title>
        <authorList>
            <person name="Haro-Moreno J.M."/>
            <person name="Rodriguez-Valera F."/>
            <person name="Lopez-Perez M."/>
        </authorList>
    </citation>
    <scope>NUCLEOTIDE SEQUENCE [LARGE SCALE GENOMIC DNA]</scope>
    <source>
        <strain evidence="1">MED-G157</strain>
    </source>
</reference>
<dbReference type="InterPro" id="IPR013785">
    <property type="entry name" value="Aldolase_TIM"/>
</dbReference>
<dbReference type="EMBL" id="SHAG01000027">
    <property type="protein sequence ID" value="RZO75686.1"/>
    <property type="molecule type" value="Genomic_DNA"/>
</dbReference>
<evidence type="ECO:0000313" key="2">
    <source>
        <dbReference type="Proteomes" id="UP000316199"/>
    </source>
</evidence>
<evidence type="ECO:0000313" key="1">
    <source>
        <dbReference type="EMBL" id="RZO75686.1"/>
    </source>
</evidence>
<comment type="caution">
    <text evidence="1">The sequence shown here is derived from an EMBL/GenBank/DDBJ whole genome shotgun (WGS) entry which is preliminary data.</text>
</comment>
<organism evidence="1 2">
    <name type="scientific">OM182 bacterium</name>
    <dbReference type="NCBI Taxonomy" id="2510334"/>
    <lineage>
        <taxon>Bacteria</taxon>
        <taxon>Pseudomonadati</taxon>
        <taxon>Pseudomonadota</taxon>
        <taxon>Gammaproteobacteria</taxon>
        <taxon>OMG group</taxon>
        <taxon>OM182 clade</taxon>
    </lineage>
</organism>
<dbReference type="PANTHER" id="PTHR47916">
    <property type="entry name" value="FRUCTOSE-BISPHOSPHATE ALDOLASE CLASS 1"/>
    <property type="match status" value="1"/>
</dbReference>
<dbReference type="InterPro" id="IPR002915">
    <property type="entry name" value="DeoC/FbaB/LacD_aldolase"/>
</dbReference>
<dbReference type="PANTHER" id="PTHR47916:SF1">
    <property type="entry name" value="3-HYDROXY-5-PHOSPHONOOXYPENTANE-2,4-DIONE THIOLASE"/>
    <property type="match status" value="1"/>
</dbReference>
<dbReference type="InterPro" id="IPR050456">
    <property type="entry name" value="DeoC/FbaB_aldolase"/>
</dbReference>
<proteinExistence type="predicted"/>